<evidence type="ECO:0000313" key="6">
    <source>
        <dbReference type="EMBL" id="GIN94275.1"/>
    </source>
</evidence>
<dbReference type="InterPro" id="IPR017871">
    <property type="entry name" value="ABC_transporter-like_CS"/>
</dbReference>
<dbReference type="RefSeq" id="WP_120118948.1">
    <property type="nucleotide sequence ID" value="NZ_BORJ01000001.1"/>
</dbReference>
<dbReference type="GO" id="GO:0016887">
    <property type="term" value="F:ATP hydrolysis activity"/>
    <property type="evidence" value="ECO:0007669"/>
    <property type="project" value="InterPro"/>
</dbReference>
<dbReference type="PROSITE" id="PS50893">
    <property type="entry name" value="ABC_TRANSPORTER_2"/>
    <property type="match status" value="1"/>
</dbReference>
<dbReference type="PANTHER" id="PTHR43335:SF2">
    <property type="entry name" value="ABC TRANSPORTER, ATP-BINDING PROTEIN"/>
    <property type="match status" value="1"/>
</dbReference>
<dbReference type="CDD" id="cd03264">
    <property type="entry name" value="ABC_drug_resistance_like"/>
    <property type="match status" value="1"/>
</dbReference>
<comment type="similarity">
    <text evidence="1">Belongs to the ABC transporter superfamily.</text>
</comment>
<proteinExistence type="inferred from homology"/>
<dbReference type="InterPro" id="IPR027417">
    <property type="entry name" value="P-loop_NTPase"/>
</dbReference>
<evidence type="ECO:0000313" key="7">
    <source>
        <dbReference type="EMBL" id="RST57213.1"/>
    </source>
</evidence>
<evidence type="ECO:0000259" key="5">
    <source>
        <dbReference type="PROSITE" id="PS50893"/>
    </source>
</evidence>
<dbReference type="InterPro" id="IPR003439">
    <property type="entry name" value="ABC_transporter-like_ATP-bd"/>
</dbReference>
<protein>
    <submittedName>
        <fullName evidence="7">ABC transporter ATP-binding protein</fullName>
    </submittedName>
</protein>
<evidence type="ECO:0000256" key="4">
    <source>
        <dbReference type="ARBA" id="ARBA00022840"/>
    </source>
</evidence>
<keyword evidence="4 7" id="KW-0067">ATP-binding</keyword>
<dbReference type="InterPro" id="IPR003593">
    <property type="entry name" value="AAA+_ATPase"/>
</dbReference>
<evidence type="ECO:0000256" key="1">
    <source>
        <dbReference type="ARBA" id="ARBA00005417"/>
    </source>
</evidence>
<dbReference type="Proteomes" id="UP000287296">
    <property type="component" value="Unassembled WGS sequence"/>
</dbReference>
<evidence type="ECO:0000313" key="8">
    <source>
        <dbReference type="Proteomes" id="UP000287296"/>
    </source>
</evidence>
<keyword evidence="2" id="KW-0813">Transport</keyword>
<dbReference type="AlphaFoldDB" id="A0A429X1F4"/>
<organism evidence="7 8">
    <name type="scientific">Siminovitchia terrae</name>
    <name type="common">Bacillus terrae</name>
    <dbReference type="NCBI Taxonomy" id="1914933"/>
    <lineage>
        <taxon>Bacteria</taxon>
        <taxon>Bacillati</taxon>
        <taxon>Bacillota</taxon>
        <taxon>Bacilli</taxon>
        <taxon>Bacillales</taxon>
        <taxon>Bacillaceae</taxon>
        <taxon>Siminovitchia</taxon>
    </lineage>
</organism>
<dbReference type="Proteomes" id="UP000680670">
    <property type="component" value="Unassembled WGS sequence"/>
</dbReference>
<accession>A0A429X1F4</accession>
<keyword evidence="3" id="KW-0547">Nucleotide-binding</keyword>
<keyword evidence="9" id="KW-1185">Reference proteome</keyword>
<evidence type="ECO:0000256" key="2">
    <source>
        <dbReference type="ARBA" id="ARBA00022448"/>
    </source>
</evidence>
<dbReference type="SMART" id="SM00382">
    <property type="entry name" value="AAA"/>
    <property type="match status" value="1"/>
</dbReference>
<comment type="caution">
    <text evidence="7">The sequence shown here is derived from an EMBL/GenBank/DDBJ whole genome shotgun (WGS) entry which is preliminary data.</text>
</comment>
<reference evidence="6 9" key="2">
    <citation type="submission" date="2021-03" db="EMBL/GenBank/DDBJ databases">
        <title>Antimicrobial resistance genes in bacteria isolated from Japanese honey, and their potential for conferring macrolide and lincosamide resistance in the American foulbrood pathogen Paenibacillus larvae.</title>
        <authorList>
            <person name="Okamoto M."/>
            <person name="Kumagai M."/>
            <person name="Kanamori H."/>
            <person name="Takamatsu D."/>
        </authorList>
    </citation>
    <scope>NUCLEOTIDE SEQUENCE [LARGE SCALE GENOMIC DNA]</scope>
    <source>
        <strain evidence="6 9">J6TS1</strain>
    </source>
</reference>
<gene>
    <name evidence="7" type="ORF">D5F11_023895</name>
    <name evidence="6" type="ORF">J6TS1_01450</name>
</gene>
<dbReference type="PANTHER" id="PTHR43335">
    <property type="entry name" value="ABC TRANSPORTER, ATP-BINDING PROTEIN"/>
    <property type="match status" value="1"/>
</dbReference>
<evidence type="ECO:0000256" key="3">
    <source>
        <dbReference type="ARBA" id="ARBA00022741"/>
    </source>
</evidence>
<dbReference type="PROSITE" id="PS00211">
    <property type="entry name" value="ABC_TRANSPORTER_1"/>
    <property type="match status" value="1"/>
</dbReference>
<dbReference type="GO" id="GO:0005524">
    <property type="term" value="F:ATP binding"/>
    <property type="evidence" value="ECO:0007669"/>
    <property type="project" value="UniProtKB-KW"/>
</dbReference>
<name>A0A429X1F4_SIMTE</name>
<dbReference type="SUPFAM" id="SSF52540">
    <property type="entry name" value="P-loop containing nucleoside triphosphate hydrolases"/>
    <property type="match status" value="1"/>
</dbReference>
<reference evidence="7 8" key="1">
    <citation type="submission" date="2018-12" db="EMBL/GenBank/DDBJ databases">
        <authorList>
            <person name="Sun L."/>
            <person name="Chen Z."/>
        </authorList>
    </citation>
    <scope>NUCLEOTIDE SEQUENCE [LARGE SCALE GENOMIC DNA]</scope>
    <source>
        <strain evidence="7 8">LMG 29736</strain>
    </source>
</reference>
<dbReference type="OrthoDB" id="9804819at2"/>
<feature type="domain" description="ABC transporter" evidence="5">
    <location>
        <begin position="3"/>
        <end position="230"/>
    </location>
</feature>
<dbReference type="EMBL" id="BORJ01000001">
    <property type="protein sequence ID" value="GIN94275.1"/>
    <property type="molecule type" value="Genomic_DNA"/>
</dbReference>
<dbReference type="EMBL" id="QYTW02000039">
    <property type="protein sequence ID" value="RST57213.1"/>
    <property type="molecule type" value="Genomic_DNA"/>
</dbReference>
<sequence length="289" mass="32496">MNIEIQHLQQFYGRKQVLFDINLHLETGMFGLLGRNGSGKSTLMKTLVGLQKKASGSITICGIPIEKAKEIREIIGYLPQDFSVYPNMTVKQVLDYLGVLSGMAKKELEQKSHGLLAQVNLLEHQYRKVKSLSGGMKRRLGIAQALLHNPKVVIVDEPTTGLDPEERIRFRNLLSEIAKDRIVILSTHIVGDIEATCEQIAILHEGHIQYRGTVQGLLHETDQKVFSATIKASELEKFKSQYSVTSMLTQGQEVVVRFVSEKMPIISSKAVAPNLEDAYLYFIHRGERR</sequence>
<dbReference type="Pfam" id="PF00005">
    <property type="entry name" value="ABC_tran"/>
    <property type="match status" value="1"/>
</dbReference>
<evidence type="ECO:0000313" key="9">
    <source>
        <dbReference type="Proteomes" id="UP000680670"/>
    </source>
</evidence>
<dbReference type="Gene3D" id="3.40.50.300">
    <property type="entry name" value="P-loop containing nucleotide triphosphate hydrolases"/>
    <property type="match status" value="1"/>
</dbReference>